<keyword evidence="1" id="KW-0812">Transmembrane</keyword>
<evidence type="ECO:0000313" key="2">
    <source>
        <dbReference type="EMBL" id="MCI27819.1"/>
    </source>
</evidence>
<comment type="caution">
    <text evidence="2">The sequence shown here is derived from an EMBL/GenBank/DDBJ whole genome shotgun (WGS) entry which is preliminary data.</text>
</comment>
<accession>A0A392QUY0</accession>
<evidence type="ECO:0000313" key="3">
    <source>
        <dbReference type="Proteomes" id="UP000265520"/>
    </source>
</evidence>
<name>A0A392QUY0_9FABA</name>
<organism evidence="2 3">
    <name type="scientific">Trifolium medium</name>
    <dbReference type="NCBI Taxonomy" id="97028"/>
    <lineage>
        <taxon>Eukaryota</taxon>
        <taxon>Viridiplantae</taxon>
        <taxon>Streptophyta</taxon>
        <taxon>Embryophyta</taxon>
        <taxon>Tracheophyta</taxon>
        <taxon>Spermatophyta</taxon>
        <taxon>Magnoliopsida</taxon>
        <taxon>eudicotyledons</taxon>
        <taxon>Gunneridae</taxon>
        <taxon>Pentapetalae</taxon>
        <taxon>rosids</taxon>
        <taxon>fabids</taxon>
        <taxon>Fabales</taxon>
        <taxon>Fabaceae</taxon>
        <taxon>Papilionoideae</taxon>
        <taxon>50 kb inversion clade</taxon>
        <taxon>NPAAA clade</taxon>
        <taxon>Hologalegina</taxon>
        <taxon>IRL clade</taxon>
        <taxon>Trifolieae</taxon>
        <taxon>Trifolium</taxon>
    </lineage>
</organism>
<keyword evidence="3" id="KW-1185">Reference proteome</keyword>
<protein>
    <submittedName>
        <fullName evidence="2">Putative sugar phosphate/phosphate translocator</fullName>
    </submittedName>
</protein>
<evidence type="ECO:0000256" key="1">
    <source>
        <dbReference type="SAM" id="Phobius"/>
    </source>
</evidence>
<dbReference type="Proteomes" id="UP000265520">
    <property type="component" value="Unassembled WGS sequence"/>
</dbReference>
<sequence length="48" mass="5497">WVLSSKEINFPYPLALTLLHMIFSSVVCFILTKVLKVLKVEEGMTPEM</sequence>
<dbReference type="AlphaFoldDB" id="A0A392QUY0"/>
<feature type="transmembrane region" description="Helical" evidence="1">
    <location>
        <begin position="12"/>
        <end position="31"/>
    </location>
</feature>
<keyword evidence="1" id="KW-0472">Membrane</keyword>
<proteinExistence type="predicted"/>
<reference evidence="2 3" key="1">
    <citation type="journal article" date="2018" name="Front. Plant Sci.">
        <title>Red Clover (Trifolium pratense) and Zigzag Clover (T. medium) - A Picture of Genomic Similarities and Differences.</title>
        <authorList>
            <person name="Dluhosova J."/>
            <person name="Istvanek J."/>
            <person name="Nedelnik J."/>
            <person name="Repkova J."/>
        </authorList>
    </citation>
    <scope>NUCLEOTIDE SEQUENCE [LARGE SCALE GENOMIC DNA]</scope>
    <source>
        <strain evidence="3">cv. 10/8</strain>
        <tissue evidence="2">Leaf</tissue>
    </source>
</reference>
<dbReference type="EMBL" id="LXQA010161581">
    <property type="protein sequence ID" value="MCI27819.1"/>
    <property type="molecule type" value="Genomic_DNA"/>
</dbReference>
<feature type="non-terminal residue" evidence="2">
    <location>
        <position position="1"/>
    </location>
</feature>
<keyword evidence="1" id="KW-1133">Transmembrane helix</keyword>